<organism evidence="3 4">
    <name type="scientific">Luteolibacter soli</name>
    <dbReference type="NCBI Taxonomy" id="3135280"/>
    <lineage>
        <taxon>Bacteria</taxon>
        <taxon>Pseudomonadati</taxon>
        <taxon>Verrucomicrobiota</taxon>
        <taxon>Verrucomicrobiia</taxon>
        <taxon>Verrucomicrobiales</taxon>
        <taxon>Verrucomicrobiaceae</taxon>
        <taxon>Luteolibacter</taxon>
    </lineage>
</organism>
<accession>A0ABU9ASQ6</accession>
<keyword evidence="2" id="KW-0812">Transmembrane</keyword>
<keyword evidence="4" id="KW-1185">Reference proteome</keyword>
<keyword evidence="2" id="KW-1133">Transmembrane helix</keyword>
<evidence type="ECO:0000256" key="2">
    <source>
        <dbReference type="SAM" id="Phobius"/>
    </source>
</evidence>
<dbReference type="RefSeq" id="WP_341403253.1">
    <property type="nucleotide sequence ID" value="NZ_JBBUKT010000001.1"/>
</dbReference>
<evidence type="ECO:0008006" key="5">
    <source>
        <dbReference type="Google" id="ProtNLM"/>
    </source>
</evidence>
<comment type="caution">
    <text evidence="3">The sequence shown here is derived from an EMBL/GenBank/DDBJ whole genome shotgun (WGS) entry which is preliminary data.</text>
</comment>
<dbReference type="Proteomes" id="UP001371305">
    <property type="component" value="Unassembled WGS sequence"/>
</dbReference>
<keyword evidence="2" id="KW-0472">Membrane</keyword>
<gene>
    <name evidence="3" type="ORF">WKV53_05005</name>
</gene>
<sequence length="1231" mass="132660">MKPTSSTFPSESRRRRHRHHPRGFALVISLTLMVLLTVLAVGLLGLSSITLRSSAQGDAMAVARANARLGMMLAMGQLQKHAGPDQRITARADILDKSSANPHLTGVWESWQIKPDAPPSPSEYKSVRKDKFLGWLASDEDGKANADLDFAGKAATHPVTLWGKGSLGSSASAKDFVSASRISFSSKDGGFAWAVMDEGVKARINTPFVETTSSQAMQTAQLGSGVRPNVSSIEHLEKLKRSFFVRGSEDFATIEKGITRLNFGLASDKLSSGTEEPLKALTHDVTSNSIGLFTDVAAGGLKEDFNLLTNGSSLPSGYNGKGVYTSRLNVTGPSDPRWESLHQLAKLYKDTARLTKVGAMPVAKSHVPAGWKAAAGSDPNTGVPGIAQRNPPAGLVLMPSVAKVQVVFSLLTRDIYNYPKVSDTSPKPAQSKDEESNAELHGPWGKNFAGSSYDYLLHLLYTPVVTLHNPYNVALEFTEVKIVFGNVPFALQVFRNGQAQTKEPAPLDTMFYQQSETGGLAKRFGMTLKTNGGTLTAPAVGSSTFRLLPGEVMLFSPYIDPNRTWKDEYSNRTFSDWDTGSGAVRTLTINGLPGWRGDGIGFDLDWFCPSYKGLRNTDKEVDGSVSMDRGGCIGAKASDRFAVKFAPLSVESLSKNKFTVEMFAKPVGSSAQVSSGVIEMDYESPKGLQDSLLGANNTLSYPKDGNTIGTMEMHSHSLTKIKDINTVKPFAIISAQAKTTYGGMNPDGEDGKLGTKPWCFAHAVAGASSQKVISEHPANHSHELSLQDLQNGTNNLLQFDPKTGRGNFVTGLTGNTGLKFGVLYDIPVAPLQSLAQLNAANPGGSSGYLPRFAQPIGNSWAHPLINPSEMITNNTAGKLLDHSFLLNLALYDHFYFSGLADQTGTFGTAGRVTQTIAEEFVGGTPLADPRMIPYAPDGRPQADLKDEATASGAYAKMGAWQVINGPFNINSTSVPAWKAMLGSIHDQKALVNLINKTNKTSALSDLPVTDDSDNEARISRFRLPAGLSEKDGGEPGESYWLGAREYTDDEMERLAEEIVEQVRLRGPFLSMAEFVNRRLGTDETAQKGALQQAIDKSKINEKLAADSSAGYQIAAATVKNYNYRNTEAGTGDSNQGAPGYLSQADLLTVLGNAATPRSDTFTIRASGEARDKDNKVLAVAWCEAVVQRFPEFIDSADKADTVTASLSSKANKSFGRRFEMVSFRWLTREEI</sequence>
<feature type="transmembrane region" description="Helical" evidence="2">
    <location>
        <begin position="23"/>
        <end position="46"/>
    </location>
</feature>
<name>A0ABU9ASQ6_9BACT</name>
<dbReference type="EMBL" id="JBBUKT010000001">
    <property type="protein sequence ID" value="MEK7949837.1"/>
    <property type="molecule type" value="Genomic_DNA"/>
</dbReference>
<protein>
    <recommendedName>
        <fullName evidence="5">Type 4 fimbrial biogenesis protein PilX N-terminal domain-containing protein</fullName>
    </recommendedName>
</protein>
<evidence type="ECO:0000256" key="1">
    <source>
        <dbReference type="SAM" id="MobiDB-lite"/>
    </source>
</evidence>
<evidence type="ECO:0000313" key="4">
    <source>
        <dbReference type="Proteomes" id="UP001371305"/>
    </source>
</evidence>
<proteinExistence type="predicted"/>
<feature type="region of interest" description="Disordered" evidence="1">
    <location>
        <begin position="421"/>
        <end position="443"/>
    </location>
</feature>
<reference evidence="3 4" key="1">
    <citation type="submission" date="2024-04" db="EMBL/GenBank/DDBJ databases">
        <title>Luteolibacter sp. isolated from soil.</title>
        <authorList>
            <person name="An J."/>
        </authorList>
    </citation>
    <scope>NUCLEOTIDE SEQUENCE [LARGE SCALE GENOMIC DNA]</scope>
    <source>
        <strain evidence="3 4">Y139</strain>
    </source>
</reference>
<evidence type="ECO:0000313" key="3">
    <source>
        <dbReference type="EMBL" id="MEK7949837.1"/>
    </source>
</evidence>